<feature type="compositionally biased region" description="Basic and acidic residues" evidence="1">
    <location>
        <begin position="420"/>
        <end position="429"/>
    </location>
</feature>
<evidence type="ECO:0000313" key="4">
    <source>
        <dbReference type="EMBL" id="SFD75718.1"/>
    </source>
</evidence>
<feature type="transmembrane region" description="Helical" evidence="2">
    <location>
        <begin position="208"/>
        <end position="231"/>
    </location>
</feature>
<dbReference type="EMBL" id="FNVB01000002">
    <property type="protein sequence ID" value="SEF98838.1"/>
    <property type="molecule type" value="Genomic_DNA"/>
</dbReference>
<feature type="transmembrane region" description="Helical" evidence="2">
    <location>
        <begin position="243"/>
        <end position="267"/>
    </location>
</feature>
<gene>
    <name evidence="3" type="ORF">SAMN02982929_01185</name>
    <name evidence="4" type="ORF">SAMN05216506_106158</name>
</gene>
<sequence>MAAASVQALTTAIQVRHGRSTSASGPRRAVPNTLAGLGLAVSAFAALWLTVESYGRERRHLGALVYSTIRPEWDSAFFRWVFLLLDLGTVVVLIFPAAGLIGVLISSLIAGHLDSTQILVHIATLVTTTTAGVLIVVTKVHVHGDLTIPWPLIVLGVIGGLLADVEVPAGRSSDDSRQLGPATDTGAEEADGDRGADRARQSPARGRALTALGWTLRILVLLMFLIGAPLYNDLVSGADLPLWTHPLLAVALVIPALLLFGVSAGLLDQGRRHRHRIIPSFEELTGQRYLLYLRPFTIDPAMALPPTEAPGWSTRSPFELPGTHEEFLMRQFRGLGRVVAIGQPGERLPALGAERGYLPVDNWQEAVSGLIRGAHAVIISAVPGSGTMWEFTEALHATAPTRLLLLVYDDELYHAFREGAGQEHARRSSAEPGIDWPPLPQLPDIPPAAHTKGLRWDFPLRGILSFDHRWRPRFTRFPPAVPRLRHVWTIRRLVRRALKPVTDPISQLPPAPSPRSTADPGFPGPAAQNTDESDSTLPK</sequence>
<feature type="compositionally biased region" description="Polar residues" evidence="1">
    <location>
        <begin position="527"/>
        <end position="539"/>
    </location>
</feature>
<reference evidence="5 6" key="2">
    <citation type="submission" date="2016-10" db="EMBL/GenBank/DDBJ databases">
        <authorList>
            <person name="Varghese N."/>
            <person name="Submissions S."/>
        </authorList>
    </citation>
    <scope>NUCLEOTIDE SEQUENCE [LARGE SCALE GENOMIC DNA]</scope>
    <source>
        <strain evidence="6">ATCC 20501</strain>
        <strain evidence="4 5">CGMCC 4.3529</strain>
    </source>
</reference>
<evidence type="ECO:0000313" key="5">
    <source>
        <dbReference type="Proteomes" id="UP000199690"/>
    </source>
</evidence>
<feature type="transmembrane region" description="Helical" evidence="2">
    <location>
        <begin position="148"/>
        <end position="167"/>
    </location>
</feature>
<feature type="compositionally biased region" description="Pro residues" evidence="1">
    <location>
        <begin position="435"/>
        <end position="444"/>
    </location>
</feature>
<evidence type="ECO:0000313" key="3">
    <source>
        <dbReference type="EMBL" id="SEF98838.1"/>
    </source>
</evidence>
<evidence type="ECO:0000256" key="2">
    <source>
        <dbReference type="SAM" id="Phobius"/>
    </source>
</evidence>
<proteinExistence type="predicted"/>
<keyword evidence="5" id="KW-1185">Reference proteome</keyword>
<dbReference type="AlphaFoldDB" id="A0A1H5WHN7"/>
<name>A0A1H5WHN7_9PSEU</name>
<feature type="region of interest" description="Disordered" evidence="1">
    <location>
        <begin position="502"/>
        <end position="539"/>
    </location>
</feature>
<feature type="region of interest" description="Disordered" evidence="1">
    <location>
        <begin position="170"/>
        <end position="202"/>
    </location>
</feature>
<feature type="transmembrane region" description="Helical" evidence="2">
    <location>
        <begin position="118"/>
        <end position="142"/>
    </location>
</feature>
<keyword evidence="2" id="KW-0472">Membrane</keyword>
<dbReference type="Proteomes" id="UP000199690">
    <property type="component" value="Unassembled WGS sequence"/>
</dbReference>
<feature type="transmembrane region" description="Helical" evidence="2">
    <location>
        <begin position="80"/>
        <end position="106"/>
    </location>
</feature>
<evidence type="ECO:0000313" key="6">
    <source>
        <dbReference type="Proteomes" id="UP000236729"/>
    </source>
</evidence>
<keyword evidence="2" id="KW-0812">Transmembrane</keyword>
<reference evidence="3" key="1">
    <citation type="submission" date="2016-10" db="EMBL/GenBank/DDBJ databases">
        <authorList>
            <person name="de Groot N.N."/>
        </authorList>
    </citation>
    <scope>NUCLEOTIDE SEQUENCE [LARGE SCALE GENOMIC DNA]</scope>
    <source>
        <strain evidence="3">ATCC 20501</strain>
    </source>
</reference>
<feature type="region of interest" description="Disordered" evidence="1">
    <location>
        <begin position="420"/>
        <end position="444"/>
    </location>
</feature>
<protein>
    <submittedName>
        <fullName evidence="3">Uncharacterized protein</fullName>
    </submittedName>
</protein>
<accession>A0A1H5WHN7</accession>
<organism evidence="3 6">
    <name type="scientific">Saccharopolyspora kobensis</name>
    <dbReference type="NCBI Taxonomy" id="146035"/>
    <lineage>
        <taxon>Bacteria</taxon>
        <taxon>Bacillati</taxon>
        <taxon>Actinomycetota</taxon>
        <taxon>Actinomycetes</taxon>
        <taxon>Pseudonocardiales</taxon>
        <taxon>Pseudonocardiaceae</taxon>
        <taxon>Saccharopolyspora</taxon>
    </lineage>
</organism>
<dbReference type="EMBL" id="FOME01000006">
    <property type="protein sequence ID" value="SFD75718.1"/>
    <property type="molecule type" value="Genomic_DNA"/>
</dbReference>
<evidence type="ECO:0000256" key="1">
    <source>
        <dbReference type="SAM" id="MobiDB-lite"/>
    </source>
</evidence>
<keyword evidence="2" id="KW-1133">Transmembrane helix</keyword>
<feature type="transmembrane region" description="Helical" evidence="2">
    <location>
        <begin position="29"/>
        <end position="51"/>
    </location>
</feature>
<dbReference type="Proteomes" id="UP000236729">
    <property type="component" value="Unassembled WGS sequence"/>
</dbReference>
<accession>A0A1I1V154</accession>